<sequence>MPTSPELQLAERIAAWHNRHPLARRIVPAQVHGTGVVALPFAPGARRPRLLTRERVLPGLAPARLARLALRHGRPAHPGPAHWPLRELLPDPPVAPTVAREWRHLLTAAIEVGDRRLRVFVGPDPAGPVLGRRLWDRRRLQLAGLAGVVLAAGALLAPVLAGRHADAPSLASAAPAASASPAAVSSPVIRTALATPAPAAASGIAPAPATGEAPVAAASPAATGSPGPTPSDRAASEAAAPAAASSPAGGGDRTAPAGDIRPALSAEARAQALAEGRRLRSQGPAAAAASAASAVPAARPEDAGKVFAVAAMPTRNRSTSQLRIVLMNAPTEAEPGQPRAEVMPVAGGFRAVIWPYDSRAAAERVRELLAARGIPSEVIAF</sequence>
<accession>A0A0K8P8E0</accession>
<evidence type="ECO:0000313" key="3">
    <source>
        <dbReference type="Proteomes" id="UP000037660"/>
    </source>
</evidence>
<reference evidence="2 3" key="2">
    <citation type="journal article" date="2016" name="Science">
        <title>A bacterium that degrades and assimilates poly(ethylene terephthalate).</title>
        <authorList>
            <person name="Yoshida S."/>
            <person name="Hiraga K."/>
            <person name="Takehana T."/>
            <person name="Taniguchi I."/>
            <person name="Yamaji H."/>
            <person name="Maeda Y."/>
            <person name="Toyohara K."/>
            <person name="Miyamoto K."/>
            <person name="Kimura Y."/>
            <person name="Oda K."/>
        </authorList>
    </citation>
    <scope>NUCLEOTIDE SEQUENCE [LARGE SCALE GENOMIC DNA]</scope>
    <source>
        <strain evidence="3">NBRC 110686 / TISTR 2288 / 201-F6</strain>
    </source>
</reference>
<proteinExistence type="predicted"/>
<evidence type="ECO:0000256" key="1">
    <source>
        <dbReference type="SAM" id="MobiDB-lite"/>
    </source>
</evidence>
<evidence type="ECO:0000313" key="2">
    <source>
        <dbReference type="EMBL" id="GAP38460.1"/>
    </source>
</evidence>
<dbReference type="AlphaFoldDB" id="A0A0K8P8E0"/>
<feature type="compositionally biased region" description="Low complexity" evidence="1">
    <location>
        <begin position="236"/>
        <end position="247"/>
    </location>
</feature>
<dbReference type="OrthoDB" id="8881398at2"/>
<feature type="compositionally biased region" description="Low complexity" evidence="1">
    <location>
        <begin position="201"/>
        <end position="226"/>
    </location>
</feature>
<gene>
    <name evidence="2" type="ORF">ISF6_4918</name>
</gene>
<keyword evidence="3" id="KW-1185">Reference proteome</keyword>
<dbReference type="EMBL" id="BBYR01000077">
    <property type="protein sequence ID" value="GAP38460.1"/>
    <property type="molecule type" value="Genomic_DNA"/>
</dbReference>
<dbReference type="Proteomes" id="UP000037660">
    <property type="component" value="Unassembled WGS sequence"/>
</dbReference>
<comment type="caution">
    <text evidence="2">The sequence shown here is derived from an EMBL/GenBank/DDBJ whole genome shotgun (WGS) entry which is preliminary data.</text>
</comment>
<name>A0A0K8P8E0_PISS1</name>
<organism evidence="2 3">
    <name type="scientific">Piscinibacter sakaiensis</name>
    <name type="common">Ideonella sakaiensis</name>
    <dbReference type="NCBI Taxonomy" id="1547922"/>
    <lineage>
        <taxon>Bacteria</taxon>
        <taxon>Pseudomonadati</taxon>
        <taxon>Pseudomonadota</taxon>
        <taxon>Betaproteobacteria</taxon>
        <taxon>Burkholderiales</taxon>
        <taxon>Sphaerotilaceae</taxon>
        <taxon>Piscinibacter</taxon>
    </lineage>
</organism>
<dbReference type="STRING" id="1547922.ISF6_4918"/>
<protein>
    <submittedName>
        <fullName evidence="2">Uncharacterized protein</fullName>
    </submittedName>
</protein>
<reference evidence="3" key="1">
    <citation type="submission" date="2015-07" db="EMBL/GenBank/DDBJ databases">
        <title>Discovery of a poly(ethylene terephthalate assimilation.</title>
        <authorList>
            <person name="Yoshida S."/>
            <person name="Hiraga K."/>
            <person name="Takehana T."/>
            <person name="Taniguchi I."/>
            <person name="Yamaji H."/>
            <person name="Maeda Y."/>
            <person name="Toyohara K."/>
            <person name="Miyamoto K."/>
            <person name="Kimura Y."/>
            <person name="Oda K."/>
        </authorList>
    </citation>
    <scope>NUCLEOTIDE SEQUENCE [LARGE SCALE GENOMIC DNA]</scope>
    <source>
        <strain evidence="3">NBRC 110686 / TISTR 2288 / 201-F6</strain>
    </source>
</reference>
<feature type="region of interest" description="Disordered" evidence="1">
    <location>
        <begin position="201"/>
        <end position="259"/>
    </location>
</feature>
<dbReference type="RefSeq" id="WP_054022328.1">
    <property type="nucleotide sequence ID" value="NZ_BBYR01000077.1"/>
</dbReference>